<keyword evidence="5" id="KW-0997">Cell inner membrane</keyword>
<keyword evidence="8 10" id="KW-1133">Transmembrane helix</keyword>
<organism evidence="12 13">
    <name type="scientific">Ideonella lacteola</name>
    <dbReference type="NCBI Taxonomy" id="2984193"/>
    <lineage>
        <taxon>Bacteria</taxon>
        <taxon>Pseudomonadati</taxon>
        <taxon>Pseudomonadota</taxon>
        <taxon>Betaproteobacteria</taxon>
        <taxon>Burkholderiales</taxon>
        <taxon>Sphaerotilaceae</taxon>
        <taxon>Ideonella</taxon>
    </lineage>
</organism>
<evidence type="ECO:0000256" key="2">
    <source>
        <dbReference type="ARBA" id="ARBA00006555"/>
    </source>
</evidence>
<keyword evidence="6 10" id="KW-0812">Transmembrane</keyword>
<dbReference type="PANTHER" id="PTHR33446">
    <property type="entry name" value="PROTEIN TONB-RELATED"/>
    <property type="match status" value="1"/>
</dbReference>
<keyword evidence="3" id="KW-0813">Transport</keyword>
<dbReference type="NCBIfam" id="TIGR01352">
    <property type="entry name" value="tonB_Cterm"/>
    <property type="match status" value="1"/>
</dbReference>
<proteinExistence type="inferred from homology"/>
<gene>
    <name evidence="12" type="ORF">AACH06_21980</name>
</gene>
<evidence type="ECO:0000313" key="13">
    <source>
        <dbReference type="Proteomes" id="UP001371218"/>
    </source>
</evidence>
<evidence type="ECO:0000313" key="12">
    <source>
        <dbReference type="EMBL" id="MEK8033499.1"/>
    </source>
</evidence>
<evidence type="ECO:0000256" key="1">
    <source>
        <dbReference type="ARBA" id="ARBA00004383"/>
    </source>
</evidence>
<evidence type="ECO:0000256" key="5">
    <source>
        <dbReference type="ARBA" id="ARBA00022519"/>
    </source>
</evidence>
<dbReference type="PANTHER" id="PTHR33446:SF11">
    <property type="entry name" value="TONB3"/>
    <property type="match status" value="1"/>
</dbReference>
<evidence type="ECO:0000256" key="3">
    <source>
        <dbReference type="ARBA" id="ARBA00022448"/>
    </source>
</evidence>
<evidence type="ECO:0000256" key="4">
    <source>
        <dbReference type="ARBA" id="ARBA00022475"/>
    </source>
</evidence>
<keyword evidence="7" id="KW-0653">Protein transport</keyword>
<comment type="similarity">
    <text evidence="2">Belongs to the TonB family.</text>
</comment>
<dbReference type="SUPFAM" id="SSF74653">
    <property type="entry name" value="TolA/TonB C-terminal domain"/>
    <property type="match status" value="1"/>
</dbReference>
<accession>A0ABU9BUS3</accession>
<sequence length="227" mass="23977">MNYAEQLRTPQSGRHTGLVIVAAIHVLLGWALIHGLGQRHHTPPPAPIDVDFVPVEPAPPPPPTPMLPQPSTPVQPRIMVEVPIVPPIATPTENTISATHEAVTAERGWTDNTAASAASGAGTPPARMVAKPAIANVQGCAPTSDDYPAAARRAEATGTTRLRFTIDAAGALVRSEILKSAGVSREHRLLDKVAESKLAGCYFTAGIDENGRAVGGTFEVDYVWRLE</sequence>
<evidence type="ECO:0000259" key="11">
    <source>
        <dbReference type="PROSITE" id="PS52015"/>
    </source>
</evidence>
<keyword evidence="9 10" id="KW-0472">Membrane</keyword>
<dbReference type="EMBL" id="JBBUTG010000016">
    <property type="protein sequence ID" value="MEK8033499.1"/>
    <property type="molecule type" value="Genomic_DNA"/>
</dbReference>
<dbReference type="Pfam" id="PF03544">
    <property type="entry name" value="TonB_C"/>
    <property type="match status" value="1"/>
</dbReference>
<dbReference type="InterPro" id="IPR006260">
    <property type="entry name" value="TonB/TolA_C"/>
</dbReference>
<evidence type="ECO:0000256" key="9">
    <source>
        <dbReference type="ARBA" id="ARBA00023136"/>
    </source>
</evidence>
<evidence type="ECO:0000256" key="8">
    <source>
        <dbReference type="ARBA" id="ARBA00022989"/>
    </source>
</evidence>
<feature type="domain" description="TonB C-terminal" evidence="11">
    <location>
        <begin position="132"/>
        <end position="227"/>
    </location>
</feature>
<dbReference type="InterPro" id="IPR037682">
    <property type="entry name" value="TonB_C"/>
</dbReference>
<evidence type="ECO:0000256" key="6">
    <source>
        <dbReference type="ARBA" id="ARBA00022692"/>
    </source>
</evidence>
<dbReference type="InterPro" id="IPR051045">
    <property type="entry name" value="TonB-dependent_transducer"/>
</dbReference>
<keyword evidence="13" id="KW-1185">Reference proteome</keyword>
<feature type="transmembrane region" description="Helical" evidence="10">
    <location>
        <begin position="15"/>
        <end position="33"/>
    </location>
</feature>
<comment type="subcellular location">
    <subcellularLocation>
        <location evidence="1">Cell inner membrane</location>
        <topology evidence="1">Single-pass membrane protein</topology>
        <orientation evidence="1">Periplasmic side</orientation>
    </subcellularLocation>
</comment>
<evidence type="ECO:0000256" key="7">
    <source>
        <dbReference type="ARBA" id="ARBA00022927"/>
    </source>
</evidence>
<dbReference type="RefSeq" id="WP_341427919.1">
    <property type="nucleotide sequence ID" value="NZ_JBBUTG010000016.1"/>
</dbReference>
<protein>
    <submittedName>
        <fullName evidence="12">TonB family protein</fullName>
    </submittedName>
</protein>
<reference evidence="12 13" key="1">
    <citation type="submission" date="2024-04" db="EMBL/GenBank/DDBJ databases">
        <title>Novel species of the genus Ideonella isolated from streams.</title>
        <authorList>
            <person name="Lu H."/>
        </authorList>
    </citation>
    <scope>NUCLEOTIDE SEQUENCE [LARGE SCALE GENOMIC DNA]</scope>
    <source>
        <strain evidence="12 13">DXS29W</strain>
    </source>
</reference>
<keyword evidence="4" id="KW-1003">Cell membrane</keyword>
<evidence type="ECO:0000256" key="10">
    <source>
        <dbReference type="SAM" id="Phobius"/>
    </source>
</evidence>
<dbReference type="Gene3D" id="3.30.1150.10">
    <property type="match status" value="1"/>
</dbReference>
<comment type="caution">
    <text evidence="12">The sequence shown here is derived from an EMBL/GenBank/DDBJ whole genome shotgun (WGS) entry which is preliminary data.</text>
</comment>
<dbReference type="Proteomes" id="UP001371218">
    <property type="component" value="Unassembled WGS sequence"/>
</dbReference>
<dbReference type="PROSITE" id="PS52015">
    <property type="entry name" value="TONB_CTD"/>
    <property type="match status" value="1"/>
</dbReference>
<name>A0ABU9BUS3_9BURK</name>